<gene>
    <name evidence="2" type="ORF">FEM41_10560</name>
</gene>
<feature type="transmembrane region" description="Helical" evidence="1">
    <location>
        <begin position="157"/>
        <end position="178"/>
    </location>
</feature>
<protein>
    <submittedName>
        <fullName evidence="2">MFS transporter</fullName>
    </submittedName>
</protein>
<feature type="transmembrane region" description="Helical" evidence="1">
    <location>
        <begin position="20"/>
        <end position="40"/>
    </location>
</feature>
<reference evidence="2 3" key="1">
    <citation type="submission" date="2019-05" db="EMBL/GenBank/DDBJ databases">
        <title>Complete genome sequence of Izhakiella calystegiae KSNA2, an endophyte isolated from beach morning glory (Calystegia soldanella).</title>
        <authorList>
            <person name="Jiang L."/>
            <person name="Jeong J.C."/>
            <person name="Kim C.Y."/>
            <person name="Kim D.H."/>
            <person name="Kim S.W."/>
            <person name="Lee j."/>
        </authorList>
    </citation>
    <scope>NUCLEOTIDE SEQUENCE [LARGE SCALE GENOMIC DNA]</scope>
    <source>
        <strain evidence="2 3">KSNA2</strain>
    </source>
</reference>
<feature type="transmembrane region" description="Helical" evidence="1">
    <location>
        <begin position="46"/>
        <end position="65"/>
    </location>
</feature>
<keyword evidence="1" id="KW-0812">Transmembrane</keyword>
<feature type="transmembrane region" description="Helical" evidence="1">
    <location>
        <begin position="131"/>
        <end position="151"/>
    </location>
</feature>
<dbReference type="EMBL" id="CP040428">
    <property type="protein sequence ID" value="QCT20058.1"/>
    <property type="molecule type" value="Genomic_DNA"/>
</dbReference>
<keyword evidence="3" id="KW-1185">Reference proteome</keyword>
<name>A0A4P8YJW2_9ENTR</name>
<dbReference type="OrthoDB" id="6773069at2"/>
<dbReference type="KEGG" id="izh:FEM41_10560"/>
<evidence type="ECO:0000313" key="2">
    <source>
        <dbReference type="EMBL" id="QCT20058.1"/>
    </source>
</evidence>
<evidence type="ECO:0000313" key="3">
    <source>
        <dbReference type="Proteomes" id="UP000302163"/>
    </source>
</evidence>
<dbReference type="Proteomes" id="UP000302163">
    <property type="component" value="Chromosome"/>
</dbReference>
<keyword evidence="1" id="KW-1133">Transmembrane helix</keyword>
<dbReference type="AlphaFoldDB" id="A0A4P8YJW2"/>
<sequence>MLQLALLLTGAGFVRRNAPLLGILGLLWGGLGVSIFIDGLQGERHFPLHIFGILLLLESLATLMLAPSGVGTQKAVFYFKGGIFCFVALLILSGRESSNVLLAIVFGFAFFITGLFVMASAWVVRYQHWRQAFCGGFAQLLFGLFLFFPYPTHHHGTVSQFIGMIMILGGIQCLRLALRAFRLRDGVSVFTLLAPGGLLPEQEEAAPEPGESTPASDSLIVHIWTPAGSAASPPVPRPVFNRYIAAVDASGVISTGHAALEMPPDLYISLYPAQDIDRSPSEFFNTLKAIQENNVVGQFQKSYPSEAAAWCESDRKIIFHDFNPEALRRYWAGYRKVEIYNLTWRNCSSSVVYGLEAALDGVLARRCGWLGFLRLFLIPELWIAAQLRKRAMTMAWTPGLALDYARALHAIVHPVRLSWFRRRRQDETP</sequence>
<feature type="transmembrane region" description="Helical" evidence="1">
    <location>
        <begin position="77"/>
        <end position="94"/>
    </location>
</feature>
<keyword evidence="1" id="KW-0472">Membrane</keyword>
<dbReference type="RefSeq" id="WP_138095934.1">
    <property type="nucleotide sequence ID" value="NZ_CP040428.1"/>
</dbReference>
<feature type="transmembrane region" description="Helical" evidence="1">
    <location>
        <begin position="100"/>
        <end position="124"/>
    </location>
</feature>
<accession>A0A4P8YJW2</accession>
<evidence type="ECO:0000256" key="1">
    <source>
        <dbReference type="SAM" id="Phobius"/>
    </source>
</evidence>
<organism evidence="2 3">
    <name type="scientific">Jejubacter calystegiae</name>
    <dbReference type="NCBI Taxonomy" id="2579935"/>
    <lineage>
        <taxon>Bacteria</taxon>
        <taxon>Pseudomonadati</taxon>
        <taxon>Pseudomonadota</taxon>
        <taxon>Gammaproteobacteria</taxon>
        <taxon>Enterobacterales</taxon>
        <taxon>Enterobacteriaceae</taxon>
        <taxon>Jejubacter</taxon>
    </lineage>
</organism>
<proteinExistence type="predicted"/>